<proteinExistence type="predicted"/>
<dbReference type="InterPro" id="IPR029058">
    <property type="entry name" value="AB_hydrolase_fold"/>
</dbReference>
<accession>A0A345XJK0</accession>
<feature type="region of interest" description="Disordered" evidence="1">
    <location>
        <begin position="1"/>
        <end position="35"/>
    </location>
</feature>
<dbReference type="EMBL" id="CP031320">
    <property type="protein sequence ID" value="AXK31816.1"/>
    <property type="molecule type" value="Genomic_DNA"/>
</dbReference>
<reference evidence="3 4" key="1">
    <citation type="submission" date="2018-07" db="EMBL/GenBank/DDBJ databases">
        <title>Draft genome of the type strain Streptomyces armeniacus ATCC 15676.</title>
        <authorList>
            <person name="Labana P."/>
            <person name="Gosse J.T."/>
            <person name="Boddy C.N."/>
        </authorList>
    </citation>
    <scope>NUCLEOTIDE SEQUENCE [LARGE SCALE GENOMIC DNA]</scope>
    <source>
        <strain evidence="3 4">ATCC 15676</strain>
    </source>
</reference>
<evidence type="ECO:0000313" key="3">
    <source>
        <dbReference type="EMBL" id="AXK31816.1"/>
    </source>
</evidence>
<evidence type="ECO:0000259" key="2">
    <source>
        <dbReference type="Pfam" id="PF06259"/>
    </source>
</evidence>
<dbReference type="Proteomes" id="UP000254425">
    <property type="component" value="Chromosome"/>
</dbReference>
<dbReference type="Gene3D" id="3.40.50.1820">
    <property type="entry name" value="alpha/beta hydrolase"/>
    <property type="match status" value="1"/>
</dbReference>
<feature type="compositionally biased region" description="Basic residues" evidence="1">
    <location>
        <begin position="25"/>
        <end position="35"/>
    </location>
</feature>
<dbReference type="Pfam" id="PF06259">
    <property type="entry name" value="Abhydrolase_8"/>
    <property type="match status" value="1"/>
</dbReference>
<dbReference type="RefSeq" id="WP_208875624.1">
    <property type="nucleotide sequence ID" value="NZ_CP031320.1"/>
</dbReference>
<keyword evidence="4" id="KW-1185">Reference proteome</keyword>
<gene>
    <name evidence="3" type="ORF">DVA86_03300</name>
</gene>
<sequence length="362" mass="37440">MRLRRERPRTRRTQGVGASADGRTRRTRRSWRTPGRVRSRLRRGLLAALIAVAVVVPLSGAGHAGTPAPVPPRLPAVTADSLPSRYAAGRDAARDAARMALAHGDRDRAAALRALAGPGRSLLEFDGRGDGRAVEVLGELATAERVAVLVPGSDTTLDTYDPSPGTRNPTKSLSGAARSLYDETRRQDRDARVAVVAWLGYDAPDTVSSDVLTTGLADEGAAELRAFTGTLRRAAPGARVALLCHSYGAAVCGRAADGSAAADIAFYGSPGTGAADAGGLGTGARVWAGRGSDDWIAHVPHAGPDLFGSNVGLGPDPLDADFGARRFAAGNAGHSDYLRPDSVSLRNLARIARGDAGAVSHG</sequence>
<dbReference type="AlphaFoldDB" id="A0A345XJK0"/>
<organism evidence="3 4">
    <name type="scientific">Streptomyces armeniacus</name>
    <dbReference type="NCBI Taxonomy" id="83291"/>
    <lineage>
        <taxon>Bacteria</taxon>
        <taxon>Bacillati</taxon>
        <taxon>Actinomycetota</taxon>
        <taxon>Actinomycetes</taxon>
        <taxon>Kitasatosporales</taxon>
        <taxon>Streptomycetaceae</taxon>
        <taxon>Streptomyces</taxon>
    </lineage>
</organism>
<feature type="domain" description="DUF1023" evidence="2">
    <location>
        <begin position="126"/>
        <end position="302"/>
    </location>
</feature>
<feature type="compositionally biased region" description="Basic residues" evidence="1">
    <location>
        <begin position="1"/>
        <end position="12"/>
    </location>
</feature>
<name>A0A345XJK0_9ACTN</name>
<dbReference type="KEGG" id="sarm:DVA86_03300"/>
<dbReference type="InterPro" id="IPR010427">
    <property type="entry name" value="DUF1023"/>
</dbReference>
<protein>
    <recommendedName>
        <fullName evidence="2">DUF1023 domain-containing protein</fullName>
    </recommendedName>
</protein>
<evidence type="ECO:0000313" key="4">
    <source>
        <dbReference type="Proteomes" id="UP000254425"/>
    </source>
</evidence>
<evidence type="ECO:0000256" key="1">
    <source>
        <dbReference type="SAM" id="MobiDB-lite"/>
    </source>
</evidence>